<dbReference type="EMBL" id="KZ502258">
    <property type="protein sequence ID" value="PKU81339.1"/>
    <property type="molecule type" value="Genomic_DNA"/>
</dbReference>
<name>A0A2I0X0A7_9ASPA</name>
<reference evidence="2 3" key="1">
    <citation type="journal article" date="2016" name="Sci. Rep.">
        <title>The Dendrobium catenatum Lindl. genome sequence provides insights into polysaccharide synthase, floral development and adaptive evolution.</title>
        <authorList>
            <person name="Zhang G.Q."/>
            <person name="Xu Q."/>
            <person name="Bian C."/>
            <person name="Tsai W.C."/>
            <person name="Yeh C.M."/>
            <person name="Liu K.W."/>
            <person name="Yoshida K."/>
            <person name="Zhang L.S."/>
            <person name="Chang S.B."/>
            <person name="Chen F."/>
            <person name="Shi Y."/>
            <person name="Su Y.Y."/>
            <person name="Zhang Y.Q."/>
            <person name="Chen L.J."/>
            <person name="Yin Y."/>
            <person name="Lin M."/>
            <person name="Huang H."/>
            <person name="Deng H."/>
            <person name="Wang Z.W."/>
            <person name="Zhu S.L."/>
            <person name="Zhao X."/>
            <person name="Deng C."/>
            <person name="Niu S.C."/>
            <person name="Huang J."/>
            <person name="Wang M."/>
            <person name="Liu G.H."/>
            <person name="Yang H.J."/>
            <person name="Xiao X.J."/>
            <person name="Hsiao Y.Y."/>
            <person name="Wu W.L."/>
            <person name="Chen Y.Y."/>
            <person name="Mitsuda N."/>
            <person name="Ohme-Takagi M."/>
            <person name="Luo Y.B."/>
            <person name="Van de Peer Y."/>
            <person name="Liu Z.J."/>
        </authorList>
    </citation>
    <scope>NUCLEOTIDE SEQUENCE [LARGE SCALE GENOMIC DNA]</scope>
    <source>
        <tissue evidence="2">The whole plant</tissue>
    </source>
</reference>
<feature type="region of interest" description="Disordered" evidence="1">
    <location>
        <begin position="70"/>
        <end position="113"/>
    </location>
</feature>
<keyword evidence="3" id="KW-1185">Reference proteome</keyword>
<dbReference type="AlphaFoldDB" id="A0A2I0X0A7"/>
<protein>
    <submittedName>
        <fullName evidence="2">Uncharacterized protein</fullName>
    </submittedName>
</protein>
<evidence type="ECO:0000313" key="2">
    <source>
        <dbReference type="EMBL" id="PKU81339.1"/>
    </source>
</evidence>
<feature type="compositionally biased region" description="Basic and acidic residues" evidence="1">
    <location>
        <begin position="88"/>
        <end position="113"/>
    </location>
</feature>
<sequence>MRKLTIKLPLSTNPELISCESIDELFEKYKNMYKHTPHLQSPGPAHFNTHPYLATHTHTQVFASCKKNKRWKGAEKKPGQEVTGNKEAVGKYREKEEQHAALLRGRSEENLRL</sequence>
<dbReference type="Proteomes" id="UP000233837">
    <property type="component" value="Unassembled WGS sequence"/>
</dbReference>
<reference evidence="2 3" key="2">
    <citation type="journal article" date="2017" name="Nature">
        <title>The Apostasia genome and the evolution of orchids.</title>
        <authorList>
            <person name="Zhang G.Q."/>
            <person name="Liu K.W."/>
            <person name="Li Z."/>
            <person name="Lohaus R."/>
            <person name="Hsiao Y.Y."/>
            <person name="Niu S.C."/>
            <person name="Wang J.Y."/>
            <person name="Lin Y.C."/>
            <person name="Xu Q."/>
            <person name="Chen L.J."/>
            <person name="Yoshida K."/>
            <person name="Fujiwara S."/>
            <person name="Wang Z.W."/>
            <person name="Zhang Y.Q."/>
            <person name="Mitsuda N."/>
            <person name="Wang M."/>
            <person name="Liu G.H."/>
            <person name="Pecoraro L."/>
            <person name="Huang H.X."/>
            <person name="Xiao X.J."/>
            <person name="Lin M."/>
            <person name="Wu X.Y."/>
            <person name="Wu W.L."/>
            <person name="Chen Y.Y."/>
            <person name="Chang S.B."/>
            <person name="Sakamoto S."/>
            <person name="Ohme-Takagi M."/>
            <person name="Yagi M."/>
            <person name="Zeng S.J."/>
            <person name="Shen C.Y."/>
            <person name="Yeh C.M."/>
            <person name="Luo Y.B."/>
            <person name="Tsai W.C."/>
            <person name="Van de Peer Y."/>
            <person name="Liu Z.J."/>
        </authorList>
    </citation>
    <scope>NUCLEOTIDE SEQUENCE [LARGE SCALE GENOMIC DNA]</scope>
    <source>
        <tissue evidence="2">The whole plant</tissue>
    </source>
</reference>
<gene>
    <name evidence="2" type="ORF">MA16_Dca022845</name>
</gene>
<evidence type="ECO:0000256" key="1">
    <source>
        <dbReference type="SAM" id="MobiDB-lite"/>
    </source>
</evidence>
<organism evidence="2 3">
    <name type="scientific">Dendrobium catenatum</name>
    <dbReference type="NCBI Taxonomy" id="906689"/>
    <lineage>
        <taxon>Eukaryota</taxon>
        <taxon>Viridiplantae</taxon>
        <taxon>Streptophyta</taxon>
        <taxon>Embryophyta</taxon>
        <taxon>Tracheophyta</taxon>
        <taxon>Spermatophyta</taxon>
        <taxon>Magnoliopsida</taxon>
        <taxon>Liliopsida</taxon>
        <taxon>Asparagales</taxon>
        <taxon>Orchidaceae</taxon>
        <taxon>Epidendroideae</taxon>
        <taxon>Malaxideae</taxon>
        <taxon>Dendrobiinae</taxon>
        <taxon>Dendrobium</taxon>
    </lineage>
</organism>
<evidence type="ECO:0000313" key="3">
    <source>
        <dbReference type="Proteomes" id="UP000233837"/>
    </source>
</evidence>
<accession>A0A2I0X0A7</accession>
<proteinExistence type="predicted"/>